<name>A0ABD5VQ05_9EURY</name>
<dbReference type="AlphaFoldDB" id="A0ABD5VQ05"/>
<dbReference type="RefSeq" id="WP_336352220.1">
    <property type="nucleotide sequence ID" value="NZ_JAZAQL010000005.1"/>
</dbReference>
<organism evidence="2 3">
    <name type="scientific">Halorubellus litoreus</name>
    <dbReference type="NCBI Taxonomy" id="755308"/>
    <lineage>
        <taxon>Archaea</taxon>
        <taxon>Methanobacteriati</taxon>
        <taxon>Methanobacteriota</taxon>
        <taxon>Stenosarchaea group</taxon>
        <taxon>Halobacteria</taxon>
        <taxon>Halobacteriales</taxon>
        <taxon>Halorubellaceae</taxon>
        <taxon>Halorubellus</taxon>
    </lineage>
</organism>
<evidence type="ECO:0000256" key="1">
    <source>
        <dbReference type="SAM" id="MobiDB-lite"/>
    </source>
</evidence>
<protein>
    <submittedName>
        <fullName evidence="2">Uncharacterized protein</fullName>
    </submittedName>
</protein>
<sequence>MADLSSCYFCGAAMDVSLRESTVVPEALAPTPAHQTTVVLCGTCERKLERVLDPVVAAANASATTRAAATDDSTAGGDATAADAGDEPDATGAGDADAVVPPSILSDVADDDASTTTDGDASADERDATGTASAADDTAETASAGEDGTPFEVDDTTSVFDDADDTASNSVFADANDAPTTPIQDAESDDDTDGIAFDDQSREETAATNRESTPSTASASNASPDGSIDDTSASSSERDTPDVDPRTYNKVVRLLKNRDLPVPRAEIESIAGSAYDIPDHECEAIIDAAIQRGLVAEADDQLTHPDGI</sequence>
<accession>A0ABD5VQ05</accession>
<evidence type="ECO:0000313" key="3">
    <source>
        <dbReference type="Proteomes" id="UP001596395"/>
    </source>
</evidence>
<feature type="compositionally biased region" description="Low complexity" evidence="1">
    <location>
        <begin position="61"/>
        <end position="83"/>
    </location>
</feature>
<feature type="region of interest" description="Disordered" evidence="1">
    <location>
        <begin position="61"/>
        <end position="246"/>
    </location>
</feature>
<reference evidence="2 3" key="1">
    <citation type="journal article" date="2019" name="Int. J. Syst. Evol. Microbiol.">
        <title>The Global Catalogue of Microorganisms (GCM) 10K type strain sequencing project: providing services to taxonomists for standard genome sequencing and annotation.</title>
        <authorList>
            <consortium name="The Broad Institute Genomics Platform"/>
            <consortium name="The Broad Institute Genome Sequencing Center for Infectious Disease"/>
            <person name="Wu L."/>
            <person name="Ma J."/>
        </authorList>
    </citation>
    <scope>NUCLEOTIDE SEQUENCE [LARGE SCALE GENOMIC DNA]</scope>
    <source>
        <strain evidence="2 3">GX26</strain>
    </source>
</reference>
<dbReference type="Proteomes" id="UP001596395">
    <property type="component" value="Unassembled WGS sequence"/>
</dbReference>
<gene>
    <name evidence="2" type="ORF">ACFQGB_20720</name>
</gene>
<feature type="compositionally biased region" description="Low complexity" evidence="1">
    <location>
        <begin position="212"/>
        <end position="224"/>
    </location>
</feature>
<feature type="compositionally biased region" description="Low complexity" evidence="1">
    <location>
        <begin position="129"/>
        <end position="147"/>
    </location>
</feature>
<dbReference type="EMBL" id="JBHSXN010000005">
    <property type="protein sequence ID" value="MFC6955292.1"/>
    <property type="molecule type" value="Genomic_DNA"/>
</dbReference>
<keyword evidence="3" id="KW-1185">Reference proteome</keyword>
<evidence type="ECO:0000313" key="2">
    <source>
        <dbReference type="EMBL" id="MFC6955292.1"/>
    </source>
</evidence>
<comment type="caution">
    <text evidence="2">The sequence shown here is derived from an EMBL/GenBank/DDBJ whole genome shotgun (WGS) entry which is preliminary data.</text>
</comment>
<proteinExistence type="predicted"/>
<feature type="compositionally biased region" description="Basic and acidic residues" evidence="1">
    <location>
        <begin position="236"/>
        <end position="246"/>
    </location>
</feature>